<dbReference type="InterPro" id="IPR036259">
    <property type="entry name" value="MFS_trans_sf"/>
</dbReference>
<dbReference type="Gene3D" id="1.20.1720.10">
    <property type="entry name" value="Multidrug resistance protein D"/>
    <property type="match status" value="2"/>
</dbReference>
<dbReference type="Gene3D" id="1.20.1250.20">
    <property type="entry name" value="MFS general substrate transporter like domains"/>
    <property type="match status" value="1"/>
</dbReference>
<feature type="DNA-binding region" description="H-T-H motif" evidence="6">
    <location>
        <begin position="605"/>
        <end position="624"/>
    </location>
</feature>
<accession>A0A8J4ABU7</accession>
<feature type="compositionally biased region" description="Low complexity" evidence="7">
    <location>
        <begin position="136"/>
        <end position="164"/>
    </location>
</feature>
<dbReference type="EMBL" id="BOPO01000077">
    <property type="protein sequence ID" value="GIL28766.1"/>
    <property type="molecule type" value="Genomic_DNA"/>
</dbReference>
<evidence type="ECO:0000256" key="7">
    <source>
        <dbReference type="SAM" id="MobiDB-lite"/>
    </source>
</evidence>
<dbReference type="Pfam" id="PF07690">
    <property type="entry name" value="MFS_1"/>
    <property type="match status" value="2"/>
</dbReference>
<dbReference type="SUPFAM" id="SSF103473">
    <property type="entry name" value="MFS general substrate transporter"/>
    <property type="match status" value="2"/>
</dbReference>
<keyword evidence="3 8" id="KW-1133">Transmembrane helix</keyword>
<dbReference type="GO" id="GO:0003677">
    <property type="term" value="F:DNA binding"/>
    <property type="evidence" value="ECO:0007669"/>
    <property type="project" value="UniProtKB-UniRule"/>
</dbReference>
<evidence type="ECO:0000313" key="11">
    <source>
        <dbReference type="EMBL" id="GIL28766.1"/>
    </source>
</evidence>
<evidence type="ECO:0000313" key="12">
    <source>
        <dbReference type="Proteomes" id="UP000614996"/>
    </source>
</evidence>
<dbReference type="PANTHER" id="PTHR42718:SF42">
    <property type="entry name" value="EXPORT PROTEIN"/>
    <property type="match status" value="1"/>
</dbReference>
<evidence type="ECO:0000259" key="9">
    <source>
        <dbReference type="PROSITE" id="PS50850"/>
    </source>
</evidence>
<feature type="transmembrane region" description="Helical" evidence="8">
    <location>
        <begin position="337"/>
        <end position="357"/>
    </location>
</feature>
<proteinExistence type="predicted"/>
<name>A0A8J4ABU7_9ACTN</name>
<dbReference type="PRINTS" id="PR00455">
    <property type="entry name" value="HTHTETR"/>
</dbReference>
<dbReference type="InterPro" id="IPR011701">
    <property type="entry name" value="MFS"/>
</dbReference>
<feature type="transmembrane region" description="Helical" evidence="8">
    <location>
        <begin position="77"/>
        <end position="97"/>
    </location>
</feature>
<dbReference type="PROSITE" id="PS50850">
    <property type="entry name" value="MFS"/>
    <property type="match status" value="1"/>
</dbReference>
<dbReference type="InterPro" id="IPR009057">
    <property type="entry name" value="Homeodomain-like_sf"/>
</dbReference>
<feature type="transmembrane region" description="Helical" evidence="8">
    <location>
        <begin position="512"/>
        <end position="532"/>
    </location>
</feature>
<keyword evidence="4 6" id="KW-0238">DNA-binding</keyword>
<feature type="transmembrane region" description="Helical" evidence="8">
    <location>
        <begin position="54"/>
        <end position="70"/>
    </location>
</feature>
<feature type="transmembrane region" description="Helical" evidence="8">
    <location>
        <begin position="103"/>
        <end position="124"/>
    </location>
</feature>
<dbReference type="GO" id="GO:0005886">
    <property type="term" value="C:plasma membrane"/>
    <property type="evidence" value="ECO:0007669"/>
    <property type="project" value="UniProtKB-SubCell"/>
</dbReference>
<dbReference type="Gene3D" id="1.10.357.10">
    <property type="entry name" value="Tetracycline Repressor, domain 2"/>
    <property type="match status" value="1"/>
</dbReference>
<feature type="transmembrane region" description="Helical" evidence="8">
    <location>
        <begin position="306"/>
        <end position="325"/>
    </location>
</feature>
<feature type="region of interest" description="Disordered" evidence="7">
    <location>
        <begin position="537"/>
        <end position="573"/>
    </location>
</feature>
<keyword evidence="5 8" id="KW-0472">Membrane</keyword>
<evidence type="ECO:0000256" key="6">
    <source>
        <dbReference type="PROSITE-ProRule" id="PRU00335"/>
    </source>
</evidence>
<dbReference type="GO" id="GO:0022857">
    <property type="term" value="F:transmembrane transporter activity"/>
    <property type="evidence" value="ECO:0007669"/>
    <property type="project" value="InterPro"/>
</dbReference>
<dbReference type="SUPFAM" id="SSF46689">
    <property type="entry name" value="Homeodomain-like"/>
    <property type="match status" value="1"/>
</dbReference>
<organism evidence="11 12">
    <name type="scientific">Actinocatenispora comari</name>
    <dbReference type="NCBI Taxonomy" id="2807577"/>
    <lineage>
        <taxon>Bacteria</taxon>
        <taxon>Bacillati</taxon>
        <taxon>Actinomycetota</taxon>
        <taxon>Actinomycetes</taxon>
        <taxon>Micromonosporales</taxon>
        <taxon>Micromonosporaceae</taxon>
        <taxon>Actinocatenispora</taxon>
    </lineage>
</organism>
<evidence type="ECO:0000259" key="10">
    <source>
        <dbReference type="PROSITE" id="PS50977"/>
    </source>
</evidence>
<dbReference type="CDD" id="cd17321">
    <property type="entry name" value="MFS_MMR_MDR_like"/>
    <property type="match status" value="1"/>
</dbReference>
<dbReference type="PROSITE" id="PS50977">
    <property type="entry name" value="HTH_TETR_2"/>
    <property type="match status" value="1"/>
</dbReference>
<evidence type="ECO:0000256" key="2">
    <source>
        <dbReference type="ARBA" id="ARBA00022692"/>
    </source>
</evidence>
<keyword evidence="2 8" id="KW-0812">Transmembrane</keyword>
<evidence type="ECO:0000256" key="8">
    <source>
        <dbReference type="SAM" id="Phobius"/>
    </source>
</evidence>
<dbReference type="Proteomes" id="UP000614996">
    <property type="component" value="Unassembled WGS sequence"/>
</dbReference>
<feature type="domain" description="Major facilitator superfamily (MFS) profile" evidence="9">
    <location>
        <begin position="12"/>
        <end position="536"/>
    </location>
</feature>
<dbReference type="InterPro" id="IPR041347">
    <property type="entry name" value="MftR_C"/>
</dbReference>
<feature type="transmembrane region" description="Helical" evidence="8">
    <location>
        <begin position="203"/>
        <end position="226"/>
    </location>
</feature>
<dbReference type="InterPro" id="IPR001647">
    <property type="entry name" value="HTH_TetR"/>
</dbReference>
<reference evidence="12" key="1">
    <citation type="journal article" date="2021" name="Int. J. Syst. Evol. Microbiol.">
        <title>Actinocatenispora comari sp. nov., an endophytic actinomycete isolated from aerial parts of Comarum salesowianum.</title>
        <authorList>
            <person name="Oyunbileg N."/>
            <person name="Iizaka Y."/>
            <person name="Hamada M."/>
            <person name="Davaapurev B.O."/>
            <person name="Fukumoto A."/>
            <person name="Tsetseg B."/>
            <person name="Kato F."/>
            <person name="Tamura T."/>
            <person name="Batkhuu J."/>
            <person name="Anzai Y."/>
        </authorList>
    </citation>
    <scope>NUCLEOTIDE SEQUENCE [LARGE SCALE GENOMIC DNA]</scope>
    <source>
        <strain evidence="12">NUM-2625</strain>
    </source>
</reference>
<feature type="transmembrane region" description="Helical" evidence="8">
    <location>
        <begin position="175"/>
        <end position="197"/>
    </location>
</feature>
<dbReference type="AlphaFoldDB" id="A0A8J4ABU7"/>
<dbReference type="Pfam" id="PF17754">
    <property type="entry name" value="TetR_C_14"/>
    <property type="match status" value="1"/>
</dbReference>
<feature type="region of interest" description="Disordered" evidence="7">
    <location>
        <begin position="136"/>
        <end position="167"/>
    </location>
</feature>
<evidence type="ECO:0000256" key="3">
    <source>
        <dbReference type="ARBA" id="ARBA00022989"/>
    </source>
</evidence>
<evidence type="ECO:0000256" key="4">
    <source>
        <dbReference type="ARBA" id="ARBA00023125"/>
    </source>
</evidence>
<dbReference type="Pfam" id="PF00440">
    <property type="entry name" value="TetR_N"/>
    <property type="match status" value="1"/>
</dbReference>
<evidence type="ECO:0008006" key="13">
    <source>
        <dbReference type="Google" id="ProtNLM"/>
    </source>
</evidence>
<dbReference type="PANTHER" id="PTHR42718">
    <property type="entry name" value="MAJOR FACILITATOR SUPERFAMILY MULTIDRUG TRANSPORTER MFSC"/>
    <property type="match status" value="1"/>
</dbReference>
<feature type="transmembrane region" description="Helical" evidence="8">
    <location>
        <begin position="238"/>
        <end position="256"/>
    </location>
</feature>
<sequence length="763" mass="78628">MVRYGRGRQGAILVALWLAVLVVGLDTMVLSVALATLSKDLGASNAQLQWVTDAYTLALAALLLPVGLLSDRYGRRTVLLAGLAVFGLASAACAEVDSPAQLIAARAVLGIGAAVLLSVPLSIVPTVFGAADKAGTAGRATGPTGERHPATGPTGPAGDPAATGRKAGRTLPTSTALAILVSGMMLGLPLGPLLGGWLLGHFWWGSVFLINVPIVLVAMIVVALTIPQSRAVTRRPDLLGVVLSTLGLVALVYGVIEGPERGWTSLPVLVGLGAAVPLLAGFVAWQARARQPLVRLGLFTDRRFSVGVLAMTLAGFALFGVVFVLPQYVQVVLGTDAFGAGVRLLPLIAGMLVAAPVGDRLCRRFGRRLPVAGGLLVVTAGLVVQSRVEVSSGYELTAVAMLIEGFGISLALSPAMDSALATFGTDDAATGSSLVQAIRQVGAALSIAILGSVLNAAYRDRLDPALTGLPPAAAHAARGSVGGAAEVAHRMGPAGAPLRAAADGAFVHGMSVMLLVCAAAAAVSAVAAALLLPNRDRPVPEATTTRPAGPGRRHSPPAGSTMDGMKADVPAGAPGLRERKKLKTRRTIQHHALRLFAEQGYEQTTVEQIAAAAEVSPSTFFRYYPTKEDVVLADDYDPVFYQAVRDRPAAEKPLVALHSAMMALMPQFAAEAGEDTRQRLRLVLSVPALRGKIIQGVAESTRAIATALAERAGRDTPQYADEAVAAAYIGVASVAVLHWAESPEDLDPANLLEEGVAALLAGS</sequence>
<evidence type="ECO:0000256" key="1">
    <source>
        <dbReference type="ARBA" id="ARBA00004651"/>
    </source>
</evidence>
<feature type="domain" description="HTH tetR-type" evidence="10">
    <location>
        <begin position="582"/>
        <end position="642"/>
    </location>
</feature>
<comment type="caution">
    <text evidence="11">The sequence shown here is derived from an EMBL/GenBank/DDBJ whole genome shotgun (WGS) entry which is preliminary data.</text>
</comment>
<evidence type="ECO:0000256" key="5">
    <source>
        <dbReference type="ARBA" id="ARBA00023136"/>
    </source>
</evidence>
<comment type="subcellular location">
    <subcellularLocation>
        <location evidence="1">Cell membrane</location>
        <topology evidence="1">Multi-pass membrane protein</topology>
    </subcellularLocation>
</comment>
<keyword evidence="12" id="KW-1185">Reference proteome</keyword>
<dbReference type="PROSITE" id="PS00216">
    <property type="entry name" value="SUGAR_TRANSPORT_1"/>
    <property type="match status" value="1"/>
</dbReference>
<feature type="transmembrane region" description="Helical" evidence="8">
    <location>
        <begin position="262"/>
        <end position="285"/>
    </location>
</feature>
<dbReference type="InterPro" id="IPR020846">
    <property type="entry name" value="MFS_dom"/>
</dbReference>
<dbReference type="Gene3D" id="1.10.10.60">
    <property type="entry name" value="Homeodomain-like"/>
    <property type="match status" value="1"/>
</dbReference>
<dbReference type="InterPro" id="IPR005829">
    <property type="entry name" value="Sugar_transporter_CS"/>
</dbReference>
<feature type="transmembrane region" description="Helical" evidence="8">
    <location>
        <begin position="12"/>
        <end position="34"/>
    </location>
</feature>
<gene>
    <name evidence="11" type="ORF">NUM_40200</name>
</gene>
<protein>
    <recommendedName>
        <fullName evidence="13">TetR family transcriptional regulator</fullName>
    </recommendedName>
</protein>